<evidence type="ECO:0000313" key="3">
    <source>
        <dbReference type="Proteomes" id="UP001230051"/>
    </source>
</evidence>
<dbReference type="AlphaFoldDB" id="A0AAD8CQ48"/>
<organism evidence="2 3">
    <name type="scientific">Acipenser oxyrinchus oxyrinchus</name>
    <dbReference type="NCBI Taxonomy" id="40147"/>
    <lineage>
        <taxon>Eukaryota</taxon>
        <taxon>Metazoa</taxon>
        <taxon>Chordata</taxon>
        <taxon>Craniata</taxon>
        <taxon>Vertebrata</taxon>
        <taxon>Euteleostomi</taxon>
        <taxon>Actinopterygii</taxon>
        <taxon>Chondrostei</taxon>
        <taxon>Acipenseriformes</taxon>
        <taxon>Acipenseridae</taxon>
        <taxon>Acipenser</taxon>
    </lineage>
</organism>
<gene>
    <name evidence="2" type="ORF">AOXY_G29761</name>
</gene>
<feature type="region of interest" description="Disordered" evidence="1">
    <location>
        <begin position="34"/>
        <end position="99"/>
    </location>
</feature>
<feature type="compositionally biased region" description="Basic and acidic residues" evidence="1">
    <location>
        <begin position="75"/>
        <end position="89"/>
    </location>
</feature>
<protein>
    <submittedName>
        <fullName evidence="2">Uncharacterized protein</fullName>
    </submittedName>
</protein>
<sequence length="188" mass="19728">MKTNAYKYIRCTKYLHTSLQKHIKTQRHSCSLPGLKTSIKRRNPDNCGTSDLQNTKTGIQGKEETQPPNMSKNPARVDDKQNNRKEEKGGSGGQIGSGALAGAAGEAAREVLKAAGNIPKAANILKAGGAGAVAGAVATAVATSPAVKEMCDKTGKKVKATVEGAAAEGVDRTRNINETLIQENSPFQ</sequence>
<evidence type="ECO:0000256" key="1">
    <source>
        <dbReference type="SAM" id="MobiDB-lite"/>
    </source>
</evidence>
<proteinExistence type="predicted"/>
<reference evidence="2" key="1">
    <citation type="submission" date="2022-02" db="EMBL/GenBank/DDBJ databases">
        <title>Atlantic sturgeon de novo genome assembly.</title>
        <authorList>
            <person name="Stock M."/>
            <person name="Klopp C."/>
            <person name="Guiguen Y."/>
            <person name="Cabau C."/>
            <person name="Parinello H."/>
            <person name="Santidrian Yebra-Pimentel E."/>
            <person name="Kuhl H."/>
            <person name="Dirks R.P."/>
            <person name="Guessner J."/>
            <person name="Wuertz S."/>
            <person name="Du K."/>
            <person name="Schartl M."/>
        </authorList>
    </citation>
    <scope>NUCLEOTIDE SEQUENCE</scope>
    <source>
        <strain evidence="2">STURGEONOMICS-FGT-2020</strain>
        <tissue evidence="2">Whole blood</tissue>
    </source>
</reference>
<dbReference type="Proteomes" id="UP001230051">
    <property type="component" value="Unassembled WGS sequence"/>
</dbReference>
<comment type="caution">
    <text evidence="2">The sequence shown here is derived from an EMBL/GenBank/DDBJ whole genome shotgun (WGS) entry which is preliminary data.</text>
</comment>
<dbReference type="EMBL" id="JAGXEW010000040">
    <property type="protein sequence ID" value="KAK1153658.1"/>
    <property type="molecule type" value="Genomic_DNA"/>
</dbReference>
<keyword evidence="3" id="KW-1185">Reference proteome</keyword>
<name>A0AAD8CQ48_ACIOX</name>
<accession>A0AAD8CQ48</accession>
<feature type="compositionally biased region" description="Polar residues" evidence="1">
    <location>
        <begin position="46"/>
        <end position="58"/>
    </location>
</feature>
<evidence type="ECO:0000313" key="2">
    <source>
        <dbReference type="EMBL" id="KAK1153658.1"/>
    </source>
</evidence>